<dbReference type="EMBL" id="JACIIX010000009">
    <property type="protein sequence ID" value="MBB6211077.1"/>
    <property type="molecule type" value="Genomic_DNA"/>
</dbReference>
<accession>A0A7W9ZI55</accession>
<protein>
    <submittedName>
        <fullName evidence="7">RNA polymerase sigma-70 factor (ECF subfamily)</fullName>
    </submittedName>
</protein>
<dbReference type="GO" id="GO:0003677">
    <property type="term" value="F:DNA binding"/>
    <property type="evidence" value="ECO:0007669"/>
    <property type="project" value="InterPro"/>
</dbReference>
<evidence type="ECO:0000313" key="7">
    <source>
        <dbReference type="EMBL" id="MBB6211077.1"/>
    </source>
</evidence>
<keyword evidence="2" id="KW-0805">Transcription regulation</keyword>
<evidence type="ECO:0000256" key="1">
    <source>
        <dbReference type="ARBA" id="ARBA00010641"/>
    </source>
</evidence>
<gene>
    <name evidence="7" type="ORF">FHS48_002512</name>
</gene>
<evidence type="ECO:0000256" key="2">
    <source>
        <dbReference type="ARBA" id="ARBA00023015"/>
    </source>
</evidence>
<organism evidence="7 8">
    <name type="scientific">Novispirillum itersonii</name>
    <name type="common">Aquaspirillum itersonii</name>
    <dbReference type="NCBI Taxonomy" id="189"/>
    <lineage>
        <taxon>Bacteria</taxon>
        <taxon>Pseudomonadati</taxon>
        <taxon>Pseudomonadota</taxon>
        <taxon>Alphaproteobacteria</taxon>
        <taxon>Rhodospirillales</taxon>
        <taxon>Novispirillaceae</taxon>
        <taxon>Novispirillum</taxon>
    </lineage>
</organism>
<keyword evidence="3" id="KW-0731">Sigma factor</keyword>
<dbReference type="Pfam" id="PF08281">
    <property type="entry name" value="Sigma70_r4_2"/>
    <property type="match status" value="1"/>
</dbReference>
<keyword evidence="4" id="KW-0804">Transcription</keyword>
<dbReference type="Gene3D" id="1.10.1740.10">
    <property type="match status" value="1"/>
</dbReference>
<evidence type="ECO:0000313" key="8">
    <source>
        <dbReference type="Proteomes" id="UP000544872"/>
    </source>
</evidence>
<dbReference type="InterPro" id="IPR039425">
    <property type="entry name" value="RNA_pol_sigma-70-like"/>
</dbReference>
<dbReference type="Gene3D" id="1.10.10.10">
    <property type="entry name" value="Winged helix-like DNA-binding domain superfamily/Winged helix DNA-binding domain"/>
    <property type="match status" value="1"/>
</dbReference>
<dbReference type="PANTHER" id="PTHR43133">
    <property type="entry name" value="RNA POLYMERASE ECF-TYPE SIGMA FACTO"/>
    <property type="match status" value="1"/>
</dbReference>
<evidence type="ECO:0000259" key="6">
    <source>
        <dbReference type="Pfam" id="PF08281"/>
    </source>
</evidence>
<dbReference type="GO" id="GO:0006352">
    <property type="term" value="P:DNA-templated transcription initiation"/>
    <property type="evidence" value="ECO:0007669"/>
    <property type="project" value="InterPro"/>
</dbReference>
<dbReference type="Proteomes" id="UP000544872">
    <property type="component" value="Unassembled WGS sequence"/>
</dbReference>
<evidence type="ECO:0000256" key="4">
    <source>
        <dbReference type="ARBA" id="ARBA00023163"/>
    </source>
</evidence>
<evidence type="ECO:0000256" key="3">
    <source>
        <dbReference type="ARBA" id="ARBA00023082"/>
    </source>
</evidence>
<dbReference type="InterPro" id="IPR013325">
    <property type="entry name" value="RNA_pol_sigma_r2"/>
</dbReference>
<comment type="caution">
    <text evidence="7">The sequence shown here is derived from an EMBL/GenBank/DDBJ whole genome shotgun (WGS) entry which is preliminary data.</text>
</comment>
<reference evidence="7 8" key="1">
    <citation type="submission" date="2020-08" db="EMBL/GenBank/DDBJ databases">
        <title>Genomic Encyclopedia of Type Strains, Phase IV (KMG-IV): sequencing the most valuable type-strain genomes for metagenomic binning, comparative biology and taxonomic classification.</title>
        <authorList>
            <person name="Goeker M."/>
        </authorList>
    </citation>
    <scope>NUCLEOTIDE SEQUENCE [LARGE SCALE GENOMIC DNA]</scope>
    <source>
        <strain evidence="7 8">DSM 11590</strain>
    </source>
</reference>
<dbReference type="InterPro" id="IPR007627">
    <property type="entry name" value="RNA_pol_sigma70_r2"/>
</dbReference>
<feature type="domain" description="RNA polymerase sigma factor 70 region 4 type 2" evidence="6">
    <location>
        <begin position="116"/>
        <end position="167"/>
    </location>
</feature>
<dbReference type="NCBIfam" id="TIGR02937">
    <property type="entry name" value="sigma70-ECF"/>
    <property type="match status" value="1"/>
</dbReference>
<dbReference type="CDD" id="cd06171">
    <property type="entry name" value="Sigma70_r4"/>
    <property type="match status" value="1"/>
</dbReference>
<dbReference type="InterPro" id="IPR036388">
    <property type="entry name" value="WH-like_DNA-bd_sf"/>
</dbReference>
<sequence length="173" mass="19370">MAASDRAPADRASLLRLLVRHYDDLTRRLTRRMGSPASAQDVVQDTFVRVSGLTTVPDLDNPRAYLYRVAGNIALDHLRAEGRAARRHLPAETLEDHPSDHPSAEAVAEQRQRLARLNDAVNALPERCREVFLLHRIDGLSHAEIAARLGISRSAVEKHIIRALSHCRDRLVD</sequence>
<dbReference type="InterPro" id="IPR013324">
    <property type="entry name" value="RNA_pol_sigma_r3/r4-like"/>
</dbReference>
<feature type="domain" description="RNA polymerase sigma-70 region 2" evidence="5">
    <location>
        <begin position="19"/>
        <end position="83"/>
    </location>
</feature>
<dbReference type="InterPro" id="IPR013249">
    <property type="entry name" value="RNA_pol_sigma70_r4_t2"/>
</dbReference>
<name>A0A7W9ZI55_NOVIT</name>
<proteinExistence type="inferred from homology"/>
<dbReference type="AlphaFoldDB" id="A0A7W9ZI55"/>
<dbReference type="SUPFAM" id="SSF88659">
    <property type="entry name" value="Sigma3 and sigma4 domains of RNA polymerase sigma factors"/>
    <property type="match status" value="1"/>
</dbReference>
<keyword evidence="8" id="KW-1185">Reference proteome</keyword>
<comment type="similarity">
    <text evidence="1">Belongs to the sigma-70 factor family. ECF subfamily.</text>
</comment>
<dbReference type="PANTHER" id="PTHR43133:SF63">
    <property type="entry name" value="RNA POLYMERASE SIGMA FACTOR FECI-RELATED"/>
    <property type="match status" value="1"/>
</dbReference>
<dbReference type="Pfam" id="PF04542">
    <property type="entry name" value="Sigma70_r2"/>
    <property type="match status" value="1"/>
</dbReference>
<dbReference type="RefSeq" id="WP_184263895.1">
    <property type="nucleotide sequence ID" value="NZ_JACIIX010000009.1"/>
</dbReference>
<evidence type="ECO:0000259" key="5">
    <source>
        <dbReference type="Pfam" id="PF04542"/>
    </source>
</evidence>
<dbReference type="InterPro" id="IPR014284">
    <property type="entry name" value="RNA_pol_sigma-70_dom"/>
</dbReference>
<dbReference type="SUPFAM" id="SSF88946">
    <property type="entry name" value="Sigma2 domain of RNA polymerase sigma factors"/>
    <property type="match status" value="1"/>
</dbReference>
<dbReference type="GO" id="GO:0016987">
    <property type="term" value="F:sigma factor activity"/>
    <property type="evidence" value="ECO:0007669"/>
    <property type="project" value="UniProtKB-KW"/>
</dbReference>